<organism evidence="1 2">
    <name type="scientific">Zhongshania guokunii</name>
    <dbReference type="NCBI Taxonomy" id="641783"/>
    <lineage>
        <taxon>Bacteria</taxon>
        <taxon>Pseudomonadati</taxon>
        <taxon>Pseudomonadota</taxon>
        <taxon>Gammaproteobacteria</taxon>
        <taxon>Cellvibrionales</taxon>
        <taxon>Spongiibacteraceae</taxon>
        <taxon>Zhongshania</taxon>
    </lineage>
</organism>
<keyword evidence="2" id="KW-1185">Reference proteome</keyword>
<dbReference type="RefSeq" id="WP_368380890.1">
    <property type="nucleotide sequence ID" value="NZ_JBFRYA010000004.1"/>
</dbReference>
<comment type="caution">
    <text evidence="1">The sequence shown here is derived from an EMBL/GenBank/DDBJ whole genome shotgun (WGS) entry which is preliminary data.</text>
</comment>
<proteinExistence type="predicted"/>
<dbReference type="Proteomes" id="UP001557485">
    <property type="component" value="Unassembled WGS sequence"/>
</dbReference>
<protein>
    <submittedName>
        <fullName evidence="1">Uncharacterized protein</fullName>
    </submittedName>
</protein>
<accession>A0ABV3U5R4</accession>
<reference evidence="1 2" key="1">
    <citation type="journal article" date="2011" name="Int. J. Syst. Evol. Microbiol.">
        <title>Zhongshania antarctica gen. nov., sp. nov. and Zhongshania guokunii sp. nov., gammaproteobacteria respectively isolated from coastal attached (fast) ice and surface seawater of the Antarctic.</title>
        <authorList>
            <person name="Li H.J."/>
            <person name="Zhang X.Y."/>
            <person name="Chen C.X."/>
            <person name="Zhang Y.J."/>
            <person name="Gao Z.M."/>
            <person name="Yu Y."/>
            <person name="Chen X.L."/>
            <person name="Chen B."/>
            <person name="Zhang Y.Z."/>
        </authorList>
    </citation>
    <scope>NUCLEOTIDE SEQUENCE [LARGE SCALE GENOMIC DNA]</scope>
    <source>
        <strain evidence="1 2">ZS6-22T</strain>
    </source>
</reference>
<evidence type="ECO:0000313" key="1">
    <source>
        <dbReference type="EMBL" id="MEX1668607.1"/>
    </source>
</evidence>
<name>A0ABV3U5R4_9GAMM</name>
<sequence length="271" mass="30522">MSIYQETNEFLVECFHELEAPVPSPVPTQLGSHVSLRYNIHQLEIAIIQKLARYVSGLNASLLLLEAGYTQELGALFRMLDEFHEDIGFLALPIVGGIEITDTHKKYLDHFFQEEFDNPDNAILSTQKRETIPRKKIRAIIANSGQIGLNPHDSQELSRTISQIYSGYVHGASCHICEMVGGEPLKYHLSGMPGTHRQSEFVYNYWDYAYRGLITTVLAAKALGDGNVVDKGYKYIEHFENVTGDAGSGDAEKLMKRIKRKKPNKPMHAEL</sequence>
<evidence type="ECO:0000313" key="2">
    <source>
        <dbReference type="Proteomes" id="UP001557485"/>
    </source>
</evidence>
<gene>
    <name evidence="1" type="ORF">AB4876_06770</name>
</gene>
<dbReference type="EMBL" id="JBFRYA010000004">
    <property type="protein sequence ID" value="MEX1668607.1"/>
    <property type="molecule type" value="Genomic_DNA"/>
</dbReference>